<name>A0A813TQE9_9BILA</name>
<accession>A0A813TQE9</accession>
<evidence type="ECO:0000313" key="4">
    <source>
        <dbReference type="EMBL" id="CAF3969832.1"/>
    </source>
</evidence>
<sequence length="226" mass="26801">MFLELLTGDYKMTNNMKTLNSDDSTSSSDQNQCILDNHVKIKQRHNRLIRSISSNSRKFKTSSVRDRSLKFWGREYERSFNGFDELSEMALNNFEQHPRHIRFFNRIKSSRNESYHSLENDNTYVNNFAFWTRDDELRQRLMKSVLTDEKKKTKTIMNFDSDSSDEDNDANQLHLFSKCERGGSKYRRNAVCKVWDRLEHNGQLAYIVNLVTDIQIENNLRLSGLY</sequence>
<reference evidence="1" key="1">
    <citation type="submission" date="2021-02" db="EMBL/GenBank/DDBJ databases">
        <authorList>
            <person name="Nowell W R."/>
        </authorList>
    </citation>
    <scope>NUCLEOTIDE SEQUENCE</scope>
</reference>
<gene>
    <name evidence="1" type="ORF">GPM918_LOCUS4132</name>
    <name evidence="2" type="ORF">OVA965_LOCUS21957</name>
    <name evidence="3" type="ORF">SRO942_LOCUS4132</name>
    <name evidence="4" type="ORF">TMI583_LOCUS22670</name>
</gene>
<dbReference type="EMBL" id="CAJOBA010033726">
    <property type="protein sequence ID" value="CAF3969832.1"/>
    <property type="molecule type" value="Genomic_DNA"/>
</dbReference>
<keyword evidence="5" id="KW-1185">Reference proteome</keyword>
<evidence type="ECO:0000313" key="5">
    <source>
        <dbReference type="Proteomes" id="UP000663829"/>
    </source>
</evidence>
<comment type="caution">
    <text evidence="1">The sequence shown here is derived from an EMBL/GenBank/DDBJ whole genome shotgun (WGS) entry which is preliminary data.</text>
</comment>
<dbReference type="Proteomes" id="UP000681722">
    <property type="component" value="Unassembled WGS sequence"/>
</dbReference>
<dbReference type="Proteomes" id="UP000677228">
    <property type="component" value="Unassembled WGS sequence"/>
</dbReference>
<evidence type="ECO:0000313" key="3">
    <source>
        <dbReference type="EMBL" id="CAF3598795.1"/>
    </source>
</evidence>
<dbReference type="Proteomes" id="UP000682733">
    <property type="component" value="Unassembled WGS sequence"/>
</dbReference>
<dbReference type="Proteomes" id="UP000663829">
    <property type="component" value="Unassembled WGS sequence"/>
</dbReference>
<dbReference type="EMBL" id="CAJOBC010000541">
    <property type="protein sequence ID" value="CAF3598795.1"/>
    <property type="molecule type" value="Genomic_DNA"/>
</dbReference>
<protein>
    <submittedName>
        <fullName evidence="1">Uncharacterized protein</fullName>
    </submittedName>
</protein>
<proteinExistence type="predicted"/>
<evidence type="ECO:0000313" key="2">
    <source>
        <dbReference type="EMBL" id="CAF1158261.1"/>
    </source>
</evidence>
<dbReference type="EMBL" id="CAJNOK010012203">
    <property type="protein sequence ID" value="CAF1158261.1"/>
    <property type="molecule type" value="Genomic_DNA"/>
</dbReference>
<organism evidence="1 5">
    <name type="scientific">Didymodactylos carnosus</name>
    <dbReference type="NCBI Taxonomy" id="1234261"/>
    <lineage>
        <taxon>Eukaryota</taxon>
        <taxon>Metazoa</taxon>
        <taxon>Spiralia</taxon>
        <taxon>Gnathifera</taxon>
        <taxon>Rotifera</taxon>
        <taxon>Eurotatoria</taxon>
        <taxon>Bdelloidea</taxon>
        <taxon>Philodinida</taxon>
        <taxon>Philodinidae</taxon>
        <taxon>Didymodactylos</taxon>
    </lineage>
</organism>
<dbReference type="AlphaFoldDB" id="A0A813TQE9"/>
<dbReference type="EMBL" id="CAJNOQ010000541">
    <property type="protein sequence ID" value="CAF0812953.1"/>
    <property type="molecule type" value="Genomic_DNA"/>
</dbReference>
<evidence type="ECO:0000313" key="1">
    <source>
        <dbReference type="EMBL" id="CAF0812953.1"/>
    </source>
</evidence>